<gene>
    <name evidence="1" type="ORF">CXU09_00980</name>
</gene>
<dbReference type="Proteomes" id="UP000235914">
    <property type="component" value="Unassembled WGS sequence"/>
</dbReference>
<evidence type="ECO:0000313" key="2">
    <source>
        <dbReference type="Proteomes" id="UP000235914"/>
    </source>
</evidence>
<reference evidence="1 2" key="1">
    <citation type="journal article" date="2017" name="BMC Genomics">
        <title>Genome sequencing of 39 Akkermansia muciniphila isolates reveals its population structure, genomic and functional diverisity, and global distribution in mammalian gut microbiotas.</title>
        <authorList>
            <person name="Guo X."/>
            <person name="Li S."/>
            <person name="Zhang J."/>
            <person name="Wu F."/>
            <person name="Li X."/>
            <person name="Wu D."/>
            <person name="Zhang M."/>
            <person name="Ou Z."/>
            <person name="Jie Z."/>
            <person name="Yan Q."/>
            <person name="Li P."/>
            <person name="Yi J."/>
            <person name="Peng Y."/>
        </authorList>
    </citation>
    <scope>NUCLEOTIDE SEQUENCE [LARGE SCALE GENOMIC DNA]</scope>
    <source>
        <strain evidence="1 2">GP43</strain>
    </source>
</reference>
<dbReference type="EMBL" id="PJKN01000001">
    <property type="protein sequence ID" value="PNC57675.1"/>
    <property type="molecule type" value="Genomic_DNA"/>
</dbReference>
<comment type="caution">
    <text evidence="1">The sequence shown here is derived from an EMBL/GenBank/DDBJ whole genome shotgun (WGS) entry which is preliminary data.</text>
</comment>
<protein>
    <submittedName>
        <fullName evidence="1">Uncharacterized protein</fullName>
    </submittedName>
</protein>
<accession>A0AAP8TA77</accession>
<sequence>MNLGPEFSVFGESVLGKMPSPVFEYRFPEKKMCVPGAALPSPEVEEAGADELLTVERVACFRRAHSYHRLRHVLGMGKTLGQDGVDCGSGSR</sequence>
<name>A0AAP8TA77_9BACT</name>
<proteinExistence type="predicted"/>
<dbReference type="AlphaFoldDB" id="A0AAP8TA77"/>
<organism evidence="1 2">
    <name type="scientific">Akkermansia muciniphila</name>
    <dbReference type="NCBI Taxonomy" id="239935"/>
    <lineage>
        <taxon>Bacteria</taxon>
        <taxon>Pseudomonadati</taxon>
        <taxon>Verrucomicrobiota</taxon>
        <taxon>Verrucomicrobiia</taxon>
        <taxon>Verrucomicrobiales</taxon>
        <taxon>Akkermansiaceae</taxon>
        <taxon>Akkermansia</taxon>
    </lineage>
</organism>
<evidence type="ECO:0000313" key="1">
    <source>
        <dbReference type="EMBL" id="PNC57675.1"/>
    </source>
</evidence>